<feature type="compositionally biased region" description="Basic and acidic residues" evidence="8">
    <location>
        <begin position="365"/>
        <end position="379"/>
    </location>
</feature>
<comment type="catalytic activity">
    <reaction evidence="6">
        <text>ATP + H2O = ADP + phosphate + H(+)</text>
        <dbReference type="Rhea" id="RHEA:13065"/>
        <dbReference type="ChEBI" id="CHEBI:15377"/>
        <dbReference type="ChEBI" id="CHEBI:15378"/>
        <dbReference type="ChEBI" id="CHEBI:30616"/>
        <dbReference type="ChEBI" id="CHEBI:43474"/>
        <dbReference type="ChEBI" id="CHEBI:456216"/>
    </reaction>
</comment>
<dbReference type="InterPro" id="IPR027417">
    <property type="entry name" value="P-loop_NTPase"/>
</dbReference>
<proteinExistence type="inferred from homology"/>
<dbReference type="GO" id="GO:0016887">
    <property type="term" value="F:ATP hydrolysis activity"/>
    <property type="evidence" value="ECO:0007669"/>
    <property type="project" value="InterPro"/>
</dbReference>
<keyword evidence="3" id="KW-0378">Hydrolase</keyword>
<dbReference type="SUPFAM" id="SSF52540">
    <property type="entry name" value="P-loop containing nucleoside triphosphate hydrolases"/>
    <property type="match status" value="2"/>
</dbReference>
<evidence type="ECO:0000256" key="6">
    <source>
        <dbReference type="ARBA" id="ARBA00049360"/>
    </source>
</evidence>
<protein>
    <submittedName>
        <fullName evidence="10">ARM repeat superfamily protein isoform 1</fullName>
    </submittedName>
</protein>
<evidence type="ECO:0000256" key="7">
    <source>
        <dbReference type="RuleBase" id="RU003651"/>
    </source>
</evidence>
<dbReference type="InterPro" id="IPR003960">
    <property type="entry name" value="ATPase_AAA_CS"/>
</dbReference>
<dbReference type="InterPro" id="IPR025753">
    <property type="entry name" value="AAA_N_dom"/>
</dbReference>
<comment type="caution">
    <text evidence="10">The sequence shown here is derived from an EMBL/GenBank/DDBJ whole genome shotgun (WGS) entry which is preliminary data.</text>
</comment>
<comment type="cofactor">
    <cofactor evidence="1">
        <name>Mg(2+)</name>
        <dbReference type="ChEBI" id="CHEBI:18420"/>
    </cofactor>
</comment>
<keyword evidence="4 7" id="KW-0067">ATP-binding</keyword>
<comment type="similarity">
    <text evidence="2">Belongs to the AAA ATPase family. BCS1 subfamily.</text>
</comment>
<evidence type="ECO:0000256" key="4">
    <source>
        <dbReference type="ARBA" id="ARBA00022840"/>
    </source>
</evidence>
<evidence type="ECO:0000313" key="11">
    <source>
        <dbReference type="Proteomes" id="UP000436088"/>
    </source>
</evidence>
<name>A0A6A2WYP9_HIBSY</name>
<dbReference type="Pfam" id="PF14363">
    <property type="entry name" value="AAA_assoc"/>
    <property type="match status" value="1"/>
</dbReference>
<evidence type="ECO:0000256" key="2">
    <source>
        <dbReference type="ARBA" id="ARBA00007448"/>
    </source>
</evidence>
<accession>A0A6A2WYP9</accession>
<dbReference type="Pfam" id="PF25568">
    <property type="entry name" value="AAA_lid_At3g28540"/>
    <property type="match status" value="1"/>
</dbReference>
<dbReference type="InterPro" id="IPR003593">
    <property type="entry name" value="AAA+_ATPase"/>
</dbReference>
<dbReference type="Proteomes" id="UP000436088">
    <property type="component" value="Unassembled WGS sequence"/>
</dbReference>
<keyword evidence="5" id="KW-0460">Magnesium</keyword>
<dbReference type="InterPro" id="IPR003959">
    <property type="entry name" value="ATPase_AAA_core"/>
</dbReference>
<dbReference type="GO" id="GO:0005524">
    <property type="term" value="F:ATP binding"/>
    <property type="evidence" value="ECO:0007669"/>
    <property type="project" value="UniProtKB-KW"/>
</dbReference>
<dbReference type="PANTHER" id="PTHR23070">
    <property type="entry name" value="BCS1 AAA-TYPE ATPASE"/>
    <property type="match status" value="1"/>
</dbReference>
<feature type="domain" description="AAA+ ATPase" evidence="9">
    <location>
        <begin position="536"/>
        <end position="671"/>
    </location>
</feature>
<dbReference type="CDD" id="cd19510">
    <property type="entry name" value="RecA-like_BCS1"/>
    <property type="match status" value="1"/>
</dbReference>
<sequence>MTLVINKYEGFNINELYEASETNIWTKISTSMERVKAFKVSRDNKVTMIIHKGQKVIDVYEGIKLKWEMICVETKEYGHQGNPQRNRGNENRVLELRFNNKCMEMVTISYFPYVMERSMAIKEENKVMKLFSLKNFICDGHGAWGSTNLDHPVTFDKLAIDPAVKKELIDDLDRFVRRRDFYRRLRGLLISTRNRSMVVIEDIDCNIELHNRQSERFELGEYDGFEEDTKEQLTLSGLLDFIDGLWSSCGDERIILFTTNPKDKLDPALLRPGRIDMHIHLSYYTPSGFRVLASNYLCISDHNMFHEIDELMMQVEATPAEVAEELMKSEDIDVALDGHVKFLQHKKSKSENFDSDGIEAGLEDGNGRNEYENKSKEKETGGEIDKILKMFYVKNIPSTTSVLSTYTTFTALAMLVRGVVREVQAITKETRHQGNHENRVLELSFHNKCMEKVINSYLPYVIEMSKAIKEEKTAVKLLSLGHFGVDNDGTWGSTNLDHPSTSDKLAIDPAVKKEIIDDLDRFVRRRDYYKRVGKVWKRGYLLYGPPGTGKSSLIAAKANYLTFDIYDLELTSIYNNSDLRRLLVSTKHRSVVVIEEIDCSIDLQNRQDERSEPGTDNKRTLSGLLNFIDGLWSSCGDERIIVFTTNYKDKLDPALLRPGRMDMHIHMSYSTPGGFRVLVSNYLCVTHHKDK</sequence>
<reference evidence="10" key="1">
    <citation type="submission" date="2019-09" db="EMBL/GenBank/DDBJ databases">
        <title>Draft genome information of white flower Hibiscus syriacus.</title>
        <authorList>
            <person name="Kim Y.-M."/>
        </authorList>
    </citation>
    <scope>NUCLEOTIDE SEQUENCE [LARGE SCALE GENOMIC DNA]</scope>
    <source>
        <strain evidence="10">YM2019G1</strain>
    </source>
</reference>
<dbReference type="GO" id="GO:0006950">
    <property type="term" value="P:response to stress"/>
    <property type="evidence" value="ECO:0007669"/>
    <property type="project" value="UniProtKB-ARBA"/>
</dbReference>
<dbReference type="InterPro" id="IPR050747">
    <property type="entry name" value="Mitochondrial_chaperone_BCS1"/>
</dbReference>
<dbReference type="Gene3D" id="3.40.50.300">
    <property type="entry name" value="P-loop containing nucleotide triphosphate hydrolases"/>
    <property type="match status" value="2"/>
</dbReference>
<dbReference type="PROSITE" id="PS00674">
    <property type="entry name" value="AAA"/>
    <property type="match status" value="2"/>
</dbReference>
<evidence type="ECO:0000256" key="8">
    <source>
        <dbReference type="SAM" id="MobiDB-lite"/>
    </source>
</evidence>
<keyword evidence="7" id="KW-0547">Nucleotide-binding</keyword>
<dbReference type="AlphaFoldDB" id="A0A6A2WYP9"/>
<dbReference type="Gene3D" id="6.10.280.40">
    <property type="match status" value="1"/>
</dbReference>
<gene>
    <name evidence="10" type="ORF">F3Y22_tig00112429pilonHSYRG00046</name>
</gene>
<dbReference type="EMBL" id="VEPZ02001579">
    <property type="protein sequence ID" value="KAE8667222.1"/>
    <property type="molecule type" value="Genomic_DNA"/>
</dbReference>
<dbReference type="SMART" id="SM00382">
    <property type="entry name" value="AAA"/>
    <property type="match status" value="1"/>
</dbReference>
<evidence type="ECO:0000259" key="9">
    <source>
        <dbReference type="SMART" id="SM00382"/>
    </source>
</evidence>
<feature type="region of interest" description="Disordered" evidence="8">
    <location>
        <begin position="353"/>
        <end position="379"/>
    </location>
</feature>
<evidence type="ECO:0000256" key="5">
    <source>
        <dbReference type="ARBA" id="ARBA00022842"/>
    </source>
</evidence>
<evidence type="ECO:0000256" key="3">
    <source>
        <dbReference type="ARBA" id="ARBA00022801"/>
    </source>
</evidence>
<organism evidence="10 11">
    <name type="scientific">Hibiscus syriacus</name>
    <name type="common">Rose of Sharon</name>
    <dbReference type="NCBI Taxonomy" id="106335"/>
    <lineage>
        <taxon>Eukaryota</taxon>
        <taxon>Viridiplantae</taxon>
        <taxon>Streptophyta</taxon>
        <taxon>Embryophyta</taxon>
        <taxon>Tracheophyta</taxon>
        <taxon>Spermatophyta</taxon>
        <taxon>Magnoliopsida</taxon>
        <taxon>eudicotyledons</taxon>
        <taxon>Gunneridae</taxon>
        <taxon>Pentapetalae</taxon>
        <taxon>rosids</taxon>
        <taxon>malvids</taxon>
        <taxon>Malvales</taxon>
        <taxon>Malvaceae</taxon>
        <taxon>Malvoideae</taxon>
        <taxon>Hibiscus</taxon>
    </lineage>
</organism>
<dbReference type="Pfam" id="PF00004">
    <property type="entry name" value="AAA"/>
    <property type="match status" value="2"/>
</dbReference>
<keyword evidence="11" id="KW-1185">Reference proteome</keyword>
<evidence type="ECO:0000256" key="1">
    <source>
        <dbReference type="ARBA" id="ARBA00001946"/>
    </source>
</evidence>
<dbReference type="InterPro" id="IPR058017">
    <property type="entry name" value="At3g28540-like_C"/>
</dbReference>
<evidence type="ECO:0000313" key="10">
    <source>
        <dbReference type="EMBL" id="KAE8667222.1"/>
    </source>
</evidence>